<evidence type="ECO:0000313" key="2">
    <source>
        <dbReference type="EMBL" id="ELZ99128.1"/>
    </source>
</evidence>
<reference evidence="2 4" key="1">
    <citation type="journal article" date="2014" name="PLoS Genet.">
        <title>Phylogenetically driven sequencing of extremely halophilic archaea reveals strategies for static and dynamic osmo-response.</title>
        <authorList>
            <person name="Becker E.A."/>
            <person name="Seitzer P.M."/>
            <person name="Tritt A."/>
            <person name="Larsen D."/>
            <person name="Krusor M."/>
            <person name="Yao A.I."/>
            <person name="Wu D."/>
            <person name="Madern D."/>
            <person name="Eisen J.A."/>
            <person name="Darling A.E."/>
            <person name="Facciotti M.T."/>
        </authorList>
    </citation>
    <scope>NUCLEOTIDE SEQUENCE [LARGE SCALE GENOMIC DNA]</scope>
    <source>
        <strain evidence="2">ATCC 33500</strain>
        <strain evidence="4">ATCC 33500 / DSM 1411 / JCM 8866 / NBRC 14739 / NCIMB 2177 / R-4</strain>
    </source>
</reference>
<accession>M0ITJ8</accession>
<keyword evidence="4" id="KW-1185">Reference proteome</keyword>
<evidence type="ECO:0000313" key="3">
    <source>
        <dbReference type="EMBL" id="QCQ76292.1"/>
    </source>
</evidence>
<dbReference type="Proteomes" id="UP000299011">
    <property type="component" value="Chromosome"/>
</dbReference>
<evidence type="ECO:0000313" key="4">
    <source>
        <dbReference type="Proteomes" id="UP000011603"/>
    </source>
</evidence>
<dbReference type="Proteomes" id="UP000011603">
    <property type="component" value="Unassembled WGS sequence"/>
</dbReference>
<dbReference type="EMBL" id="CP039139">
    <property type="protein sequence ID" value="QCQ76292.1"/>
    <property type="molecule type" value="Genomic_DNA"/>
</dbReference>
<dbReference type="PATRIC" id="fig|523841.21.peg.2976"/>
<dbReference type="InterPro" id="IPR058957">
    <property type="entry name" value="Peptidase_inhib_put_dom"/>
</dbReference>
<dbReference type="EMBL" id="AOLO01000012">
    <property type="protein sequence ID" value="ELZ99128.1"/>
    <property type="molecule type" value="Genomic_DNA"/>
</dbReference>
<organism evidence="2 4">
    <name type="scientific">Haloferax mediterranei (strain ATCC 33500 / DSM 1411 / JCM 8866 / NBRC 14739 / NCIMB 2177 / R-4)</name>
    <name type="common">Halobacterium mediterranei</name>
    <dbReference type="NCBI Taxonomy" id="523841"/>
    <lineage>
        <taxon>Archaea</taxon>
        <taxon>Methanobacteriati</taxon>
        <taxon>Methanobacteriota</taxon>
        <taxon>Stenosarchaea group</taxon>
        <taxon>Halobacteria</taxon>
        <taxon>Halobacteriales</taxon>
        <taxon>Haloferacaceae</taxon>
        <taxon>Haloferax</taxon>
    </lineage>
</organism>
<sequence length="104" mass="11720">MRHLRGIDRDRFLSGRQPAGMYLSHPVRRMRDDPLEAETVELRVEPVDDDARAKLSEYVRSLGGSVERELQFGGVVVALDEANVSALCEFDGIERIETVDTLGY</sequence>
<evidence type="ECO:0000313" key="5">
    <source>
        <dbReference type="Proteomes" id="UP000299011"/>
    </source>
</evidence>
<gene>
    <name evidence="2" type="ORF">C439_14754</name>
    <name evidence="3" type="ORF">E6P09_13810</name>
</gene>
<dbReference type="Pfam" id="PF26036">
    <property type="entry name" value="Peptidase_inhib_put"/>
    <property type="match status" value="1"/>
</dbReference>
<dbReference type="AlphaFoldDB" id="M0ITJ8"/>
<dbReference type="PaxDb" id="523841-HFX_2594"/>
<feature type="domain" description="Putative peptidase inhibitor" evidence="1">
    <location>
        <begin position="21"/>
        <end position="103"/>
    </location>
</feature>
<protein>
    <recommendedName>
        <fullName evidence="1">Putative peptidase inhibitor domain-containing protein</fullName>
    </recommendedName>
</protein>
<reference evidence="3 5" key="2">
    <citation type="submission" date="2019-04" db="EMBL/GenBank/DDBJ databases">
        <title>Methylomes of two halophilic Archaea, Haloarcula marismortui and Haloferax mediterranei.</title>
        <authorList>
            <person name="DasSarma S."/>
            <person name="DasSarma P."/>
            <person name="DasSarma S."/>
            <person name="Fomenkov A."/>
            <person name="Vincze T."/>
            <person name="Anton B.P."/>
            <person name="Roberts R.J."/>
        </authorList>
    </citation>
    <scope>NUCLEOTIDE SEQUENCE [LARGE SCALE GENOMIC DNA]</scope>
    <source>
        <strain evidence="3">ATCC 33500</strain>
        <strain evidence="5">ATCC 33500 / DSM 1411 / JCM 8866 / NBRC 14739 / NCIMB 2177 / R-4</strain>
    </source>
</reference>
<name>M0ITJ8_HALMT</name>
<proteinExistence type="predicted"/>
<evidence type="ECO:0000259" key="1">
    <source>
        <dbReference type="Pfam" id="PF26036"/>
    </source>
</evidence>